<keyword evidence="1" id="KW-0677">Repeat</keyword>
<name>A0A8W8N1Q6_MAGGI</name>
<sequence>MSMKKKQSDGIKQQAIHILSMMKKQNEKLEDKMKKLVKTDIVTAKRVFESDVDGWTPVHACTLKGSKNLLKIMISSGIDVNFRMGQPEGLPGECSLLHIAAYRGDVKICKYLISRGARVDIQDGCDRTPLYYAQTKQHNRVVELLKQKDRGLTLTNKDQDIVMVDECPTPQPSKFCFFPQLKS</sequence>
<dbReference type="OrthoDB" id="194358at2759"/>
<feature type="coiled-coil region" evidence="4">
    <location>
        <begin position="12"/>
        <end position="39"/>
    </location>
</feature>
<dbReference type="SUPFAM" id="SSF48403">
    <property type="entry name" value="Ankyrin repeat"/>
    <property type="match status" value="1"/>
</dbReference>
<dbReference type="PROSITE" id="PS50088">
    <property type="entry name" value="ANK_REPEAT"/>
    <property type="match status" value="2"/>
</dbReference>
<dbReference type="PANTHER" id="PTHR24198">
    <property type="entry name" value="ANKYRIN REPEAT AND PROTEIN KINASE DOMAIN-CONTAINING PROTEIN"/>
    <property type="match status" value="1"/>
</dbReference>
<dbReference type="EnsemblMetazoa" id="G4254.5">
    <property type="protein sequence ID" value="G4254.5:cds"/>
    <property type="gene ID" value="G4254"/>
</dbReference>
<dbReference type="SMART" id="SM00248">
    <property type="entry name" value="ANK"/>
    <property type="match status" value="3"/>
</dbReference>
<dbReference type="KEGG" id="crg:105333492"/>
<evidence type="ECO:0000313" key="6">
    <source>
        <dbReference type="Proteomes" id="UP000005408"/>
    </source>
</evidence>
<dbReference type="EnsemblMetazoa" id="G4254.3">
    <property type="protein sequence ID" value="G4254.3:cds"/>
    <property type="gene ID" value="G4254"/>
</dbReference>
<reference evidence="5" key="1">
    <citation type="submission" date="2022-08" db="UniProtKB">
        <authorList>
            <consortium name="EnsemblMetazoa"/>
        </authorList>
    </citation>
    <scope>IDENTIFICATION</scope>
    <source>
        <strain evidence="5">05x7-T-G4-1.051#20</strain>
    </source>
</reference>
<evidence type="ECO:0000313" key="5">
    <source>
        <dbReference type="EnsemblMetazoa" id="G4254.1:cds"/>
    </source>
</evidence>
<dbReference type="PANTHER" id="PTHR24198:SF175">
    <property type="entry name" value="ANKYRIN REPEAT AND PROTEIN KINASE DOMAIN-CONTAINING PROTEIN 1"/>
    <property type="match status" value="1"/>
</dbReference>
<dbReference type="Pfam" id="PF00023">
    <property type="entry name" value="Ank"/>
    <property type="match status" value="1"/>
</dbReference>
<dbReference type="EnsemblMetazoa" id="G4254.1">
    <property type="protein sequence ID" value="G4254.1:cds"/>
    <property type="gene ID" value="G4254"/>
</dbReference>
<organism evidence="5 6">
    <name type="scientific">Magallana gigas</name>
    <name type="common">Pacific oyster</name>
    <name type="synonym">Crassostrea gigas</name>
    <dbReference type="NCBI Taxonomy" id="29159"/>
    <lineage>
        <taxon>Eukaryota</taxon>
        <taxon>Metazoa</taxon>
        <taxon>Spiralia</taxon>
        <taxon>Lophotrochozoa</taxon>
        <taxon>Mollusca</taxon>
        <taxon>Bivalvia</taxon>
        <taxon>Autobranchia</taxon>
        <taxon>Pteriomorphia</taxon>
        <taxon>Ostreida</taxon>
        <taxon>Ostreoidea</taxon>
        <taxon>Ostreidae</taxon>
        <taxon>Magallana</taxon>
    </lineage>
</organism>
<evidence type="ECO:0000256" key="4">
    <source>
        <dbReference type="SAM" id="Coils"/>
    </source>
</evidence>
<proteinExistence type="predicted"/>
<dbReference type="AlphaFoldDB" id="A0A8W8N1Q6"/>
<dbReference type="GeneID" id="105333492"/>
<dbReference type="InterPro" id="IPR036770">
    <property type="entry name" value="Ankyrin_rpt-contain_sf"/>
</dbReference>
<evidence type="ECO:0000256" key="2">
    <source>
        <dbReference type="ARBA" id="ARBA00023043"/>
    </source>
</evidence>
<protein>
    <submittedName>
        <fullName evidence="5">Uncharacterized protein</fullName>
    </submittedName>
</protein>
<dbReference type="InterPro" id="IPR002110">
    <property type="entry name" value="Ankyrin_rpt"/>
</dbReference>
<dbReference type="GO" id="GO:0010564">
    <property type="term" value="P:regulation of cell cycle process"/>
    <property type="evidence" value="ECO:0007669"/>
    <property type="project" value="TreeGrafter"/>
</dbReference>
<dbReference type="Gene3D" id="1.25.40.20">
    <property type="entry name" value="Ankyrin repeat-containing domain"/>
    <property type="match status" value="1"/>
</dbReference>
<feature type="repeat" description="ANK" evidence="3">
    <location>
        <begin position="92"/>
        <end position="124"/>
    </location>
</feature>
<accession>A0A8W8N1Q6</accession>
<dbReference type="GO" id="GO:0005737">
    <property type="term" value="C:cytoplasm"/>
    <property type="evidence" value="ECO:0007669"/>
    <property type="project" value="TreeGrafter"/>
</dbReference>
<dbReference type="PROSITE" id="PS50297">
    <property type="entry name" value="ANK_REP_REGION"/>
    <property type="match status" value="2"/>
</dbReference>
<dbReference type="OMA" id="NETETMM"/>
<keyword evidence="4" id="KW-0175">Coiled coil</keyword>
<keyword evidence="6" id="KW-1185">Reference proteome</keyword>
<evidence type="ECO:0000256" key="3">
    <source>
        <dbReference type="PROSITE-ProRule" id="PRU00023"/>
    </source>
</evidence>
<dbReference type="Proteomes" id="UP000005408">
    <property type="component" value="Unassembled WGS sequence"/>
</dbReference>
<keyword evidence="2 3" id="KW-0040">ANK repeat</keyword>
<dbReference type="EnsemblMetazoa" id="G4254.4">
    <property type="protein sequence ID" value="G4254.4:cds"/>
    <property type="gene ID" value="G4254"/>
</dbReference>
<dbReference type="EnsemblMetazoa" id="G4254.2">
    <property type="protein sequence ID" value="G4254.2:cds"/>
    <property type="gene ID" value="G4254"/>
</dbReference>
<evidence type="ECO:0000256" key="1">
    <source>
        <dbReference type="ARBA" id="ARBA00022737"/>
    </source>
</evidence>
<feature type="repeat" description="ANK" evidence="3">
    <location>
        <begin position="53"/>
        <end position="85"/>
    </location>
</feature>
<dbReference type="RefSeq" id="XP_065940348.1">
    <property type="nucleotide sequence ID" value="XM_066084276.1"/>
</dbReference>
<dbReference type="Pfam" id="PF13637">
    <property type="entry name" value="Ank_4"/>
    <property type="match status" value="1"/>
</dbReference>